<sequence>MSVLKRANTWEISESEGESDPENTPAIKCIEFTHQDDNSKDTATSVSHTDIKDKPDDNTECKTEPIRDALEAPQHPQSGTPSPRRKRRTKEEIELDNQRAEERRDARETLKRERAKSKEVRREEQQRRKEVALRVKSLRPENCLKNLTVRLDPALLQDEGSDVLLGTLSAFEWRSSIETQLLPGSITWTRDVLQEEGCSGPVEEEQILLVSGVTDFMDVVVSVQQTLRGDGEESGSFFTPLSECLNQDAKMVVTVLVTGANPNYRSGTGDGYESNQRSQLGMEHLDIEEVLVYLQLYWNVTVVFVDNWQEVTDHVSFVTKALSKRPYRLLTERCELPFCVDGTWASGTRVDRDGSGLREVWSSQISQLNRVSPAVAATVTAAYPSPQLLLQAYDSFESGEEKKALLANLLVNTGGKERRVGPDISARVYRSLTAQNAQLVLD</sequence>
<evidence type="ECO:0000313" key="2">
    <source>
        <dbReference type="Proteomes" id="UP001157502"/>
    </source>
</evidence>
<accession>A0ACC2EZL6</accession>
<proteinExistence type="predicted"/>
<dbReference type="EMBL" id="CM055764">
    <property type="protein sequence ID" value="KAJ7984543.1"/>
    <property type="molecule type" value="Genomic_DNA"/>
</dbReference>
<keyword evidence="2" id="KW-1185">Reference proteome</keyword>
<gene>
    <name evidence="1" type="ORF">DPEC_G00355890</name>
</gene>
<protein>
    <submittedName>
        <fullName evidence="1">Uncharacterized protein</fullName>
    </submittedName>
</protein>
<reference evidence="1" key="1">
    <citation type="submission" date="2021-05" db="EMBL/GenBank/DDBJ databases">
        <authorList>
            <person name="Pan Q."/>
            <person name="Jouanno E."/>
            <person name="Zahm M."/>
            <person name="Klopp C."/>
            <person name="Cabau C."/>
            <person name="Louis A."/>
            <person name="Berthelot C."/>
            <person name="Parey E."/>
            <person name="Roest Crollius H."/>
            <person name="Montfort J."/>
            <person name="Robinson-Rechavi M."/>
            <person name="Bouchez O."/>
            <person name="Lampietro C."/>
            <person name="Lopez Roques C."/>
            <person name="Donnadieu C."/>
            <person name="Postlethwait J."/>
            <person name="Bobe J."/>
            <person name="Dillon D."/>
            <person name="Chandos A."/>
            <person name="von Hippel F."/>
            <person name="Guiguen Y."/>
        </authorList>
    </citation>
    <scope>NUCLEOTIDE SEQUENCE</scope>
    <source>
        <strain evidence="1">YG-Jan2019</strain>
    </source>
</reference>
<name>A0ACC2EZL6_DALPE</name>
<comment type="caution">
    <text evidence="1">The sequence shown here is derived from an EMBL/GenBank/DDBJ whole genome shotgun (WGS) entry which is preliminary data.</text>
</comment>
<dbReference type="Proteomes" id="UP001157502">
    <property type="component" value="Chromosome 37"/>
</dbReference>
<evidence type="ECO:0000313" key="1">
    <source>
        <dbReference type="EMBL" id="KAJ7984543.1"/>
    </source>
</evidence>
<organism evidence="1 2">
    <name type="scientific">Dallia pectoralis</name>
    <name type="common">Alaska blackfish</name>
    <dbReference type="NCBI Taxonomy" id="75939"/>
    <lineage>
        <taxon>Eukaryota</taxon>
        <taxon>Metazoa</taxon>
        <taxon>Chordata</taxon>
        <taxon>Craniata</taxon>
        <taxon>Vertebrata</taxon>
        <taxon>Euteleostomi</taxon>
        <taxon>Actinopterygii</taxon>
        <taxon>Neopterygii</taxon>
        <taxon>Teleostei</taxon>
        <taxon>Protacanthopterygii</taxon>
        <taxon>Esociformes</taxon>
        <taxon>Umbridae</taxon>
        <taxon>Dallia</taxon>
    </lineage>
</organism>